<name>A0A937ABN9_9HYPH</name>
<feature type="active site" description="Proton donor" evidence="7">
    <location>
        <position position="84"/>
    </location>
</feature>
<dbReference type="PANTHER" id="PTHR21058">
    <property type="entry name" value="6,7-DIMETHYL-8-RIBITYLLUMAZINE SYNTHASE DMRL SYNTHASE LUMAZINE SYNTHASE"/>
    <property type="match status" value="1"/>
</dbReference>
<dbReference type="HAMAP" id="MF_00178">
    <property type="entry name" value="Lumazine_synth"/>
    <property type="match status" value="1"/>
</dbReference>
<feature type="binding site" evidence="7">
    <location>
        <position position="124"/>
    </location>
    <ligand>
        <name>(2S)-2-hydroxy-3-oxobutyl phosphate</name>
        <dbReference type="ChEBI" id="CHEBI:58830"/>
    </ligand>
</feature>
<evidence type="ECO:0000256" key="4">
    <source>
        <dbReference type="ARBA" id="ARBA00022619"/>
    </source>
</evidence>
<dbReference type="AlphaFoldDB" id="A0A937ABN9"/>
<feature type="binding site" evidence="7">
    <location>
        <position position="110"/>
    </location>
    <ligand>
        <name>5-amino-6-(D-ribitylamino)uracil</name>
        <dbReference type="ChEBI" id="CHEBI:15934"/>
    </ligand>
</feature>
<dbReference type="GO" id="GO:0009349">
    <property type="term" value="C:riboflavin synthase complex"/>
    <property type="evidence" value="ECO:0007669"/>
    <property type="project" value="InterPro"/>
</dbReference>
<protein>
    <recommendedName>
        <fullName evidence="3 7">6,7-dimethyl-8-ribityllumazine synthase</fullName>
        <shortName evidence="7">DMRL synthase</shortName>
        <shortName evidence="7">LS</shortName>
        <shortName evidence="7">Lumazine synthase</shortName>
        <ecNumber evidence="3 7">2.5.1.78</ecNumber>
    </recommendedName>
</protein>
<evidence type="ECO:0000313" key="9">
    <source>
        <dbReference type="Proteomes" id="UP000736856"/>
    </source>
</evidence>
<dbReference type="Pfam" id="PF00885">
    <property type="entry name" value="DMRL_synthase"/>
    <property type="match status" value="1"/>
</dbReference>
<dbReference type="CDD" id="cd09209">
    <property type="entry name" value="Lumazine_synthase-I"/>
    <property type="match status" value="1"/>
</dbReference>
<feature type="binding site" evidence="7">
    <location>
        <begin position="46"/>
        <end position="48"/>
    </location>
    <ligand>
        <name>5-amino-6-(D-ribitylamino)uracil</name>
        <dbReference type="ChEBI" id="CHEBI:15934"/>
    </ligand>
</feature>
<dbReference type="EC" id="2.5.1.78" evidence="3 7"/>
<comment type="pathway">
    <text evidence="1 7">Cofactor biosynthesis; riboflavin biosynthesis; riboflavin from 2-hydroxy-3-oxobutyl phosphate and 5-amino-6-(D-ribitylamino)uracil: step 1/2.</text>
</comment>
<evidence type="ECO:0000256" key="1">
    <source>
        <dbReference type="ARBA" id="ARBA00004917"/>
    </source>
</evidence>
<evidence type="ECO:0000256" key="5">
    <source>
        <dbReference type="ARBA" id="ARBA00022679"/>
    </source>
</evidence>
<dbReference type="PANTHER" id="PTHR21058:SF0">
    <property type="entry name" value="6,7-DIMETHYL-8-RIBITYLLUMAZINE SYNTHASE"/>
    <property type="match status" value="1"/>
</dbReference>
<dbReference type="GO" id="GO:0009231">
    <property type="term" value="P:riboflavin biosynthetic process"/>
    <property type="evidence" value="ECO:0007669"/>
    <property type="project" value="UniProtKB-UniRule"/>
</dbReference>
<evidence type="ECO:0000256" key="3">
    <source>
        <dbReference type="ARBA" id="ARBA00012664"/>
    </source>
</evidence>
<feature type="binding site" evidence="7">
    <location>
        <begin position="76"/>
        <end position="78"/>
    </location>
    <ligand>
        <name>5-amino-6-(D-ribitylamino)uracil</name>
        <dbReference type="ChEBI" id="CHEBI:15934"/>
    </ligand>
</feature>
<dbReference type="InterPro" id="IPR036467">
    <property type="entry name" value="LS/RS_sf"/>
</dbReference>
<evidence type="ECO:0000256" key="7">
    <source>
        <dbReference type="HAMAP-Rule" id="MF_00178"/>
    </source>
</evidence>
<evidence type="ECO:0000256" key="6">
    <source>
        <dbReference type="ARBA" id="ARBA00048785"/>
    </source>
</evidence>
<dbReference type="Proteomes" id="UP000736856">
    <property type="component" value="Unassembled WGS sequence"/>
</dbReference>
<comment type="function">
    <text evidence="7">Catalyzes the formation of 6,7-dimethyl-8-ribityllumazine by condensation of 5-amino-6-(D-ribitylamino)uracil with 3,4-dihydroxy-2-butanone 4-phosphate. This is the penultimate step in the biosynthesis of riboflavin.</text>
</comment>
<comment type="caution">
    <text evidence="8">The sequence shown here is derived from an EMBL/GenBank/DDBJ whole genome shotgun (WGS) entry which is preliminary data.</text>
</comment>
<keyword evidence="4 7" id="KW-0686">Riboflavin biosynthesis</keyword>
<evidence type="ECO:0000313" key="8">
    <source>
        <dbReference type="EMBL" id="MBL0848553.1"/>
    </source>
</evidence>
<organism evidence="8 9">
    <name type="scientific">Candidatus Liberibacter ctenarytainae</name>
    <dbReference type="NCBI Taxonomy" id="2020335"/>
    <lineage>
        <taxon>Bacteria</taxon>
        <taxon>Pseudomonadati</taxon>
        <taxon>Pseudomonadota</taxon>
        <taxon>Alphaproteobacteria</taxon>
        <taxon>Hyphomicrobiales</taxon>
        <taxon>Rhizobiaceae</taxon>
        <taxon>Liberibacter</taxon>
    </lineage>
</organism>
<dbReference type="Gene3D" id="3.40.50.960">
    <property type="entry name" value="Lumazine/riboflavin synthase"/>
    <property type="match status" value="1"/>
</dbReference>
<dbReference type="GO" id="GO:0000906">
    <property type="term" value="F:6,7-dimethyl-8-ribityllumazine synthase activity"/>
    <property type="evidence" value="ECO:0007669"/>
    <property type="project" value="UniProtKB-UniRule"/>
</dbReference>
<dbReference type="InterPro" id="IPR034964">
    <property type="entry name" value="LS"/>
</dbReference>
<keyword evidence="5 7" id="KW-0808">Transferase</keyword>
<dbReference type="GO" id="GO:0005829">
    <property type="term" value="C:cytosol"/>
    <property type="evidence" value="ECO:0007669"/>
    <property type="project" value="TreeGrafter"/>
</dbReference>
<accession>A0A937ABN9</accession>
<dbReference type="EMBL" id="SEOL01000001">
    <property type="protein sequence ID" value="MBL0848553.1"/>
    <property type="molecule type" value="Genomic_DNA"/>
</dbReference>
<comment type="catalytic activity">
    <reaction evidence="6 7">
        <text>(2S)-2-hydroxy-3-oxobutyl phosphate + 5-amino-6-(D-ribitylamino)uracil = 6,7-dimethyl-8-(1-D-ribityl)lumazine + phosphate + 2 H2O + H(+)</text>
        <dbReference type="Rhea" id="RHEA:26152"/>
        <dbReference type="ChEBI" id="CHEBI:15377"/>
        <dbReference type="ChEBI" id="CHEBI:15378"/>
        <dbReference type="ChEBI" id="CHEBI:15934"/>
        <dbReference type="ChEBI" id="CHEBI:43474"/>
        <dbReference type="ChEBI" id="CHEBI:58201"/>
        <dbReference type="ChEBI" id="CHEBI:58830"/>
        <dbReference type="EC" id="2.5.1.78"/>
    </reaction>
</comment>
<dbReference type="InterPro" id="IPR002180">
    <property type="entry name" value="LS/RS"/>
</dbReference>
<sequence length="152" mass="16719">MEVYVPRILIVEARFYEHFSCMLLEGCIDVLKKKNISWNSVVTPGVLEIPAAVNMAINAVKHGITEPYNGIIVLGVVIKGETLHHEMIGHAVTRSLVDISVRDYSLPIGNGIIVVDNEKQANERASASHLDRGGFAARSVLKMIELKKSLSQ</sequence>
<gene>
    <name evidence="7" type="primary">ribH</name>
    <name evidence="8" type="ORF">EU981_00390</name>
</gene>
<reference evidence="8" key="1">
    <citation type="submission" date="2019-02" db="EMBL/GenBank/DDBJ databases">
        <title>A novel Candidatus Liberibacter species associated with the New Zealand native fuchsia psyllid, Ctenarytaina fuchsiae.</title>
        <authorList>
            <person name="Thompson S.M."/>
            <person name="Jorgensen N."/>
            <person name="David C."/>
            <person name="Bulman S.R."/>
            <person name="Smith G.R."/>
        </authorList>
    </citation>
    <scope>NUCLEOTIDE SEQUENCE</scope>
    <source>
        <strain evidence="8">Oxford</strain>
    </source>
</reference>
<dbReference type="SUPFAM" id="SSF52121">
    <property type="entry name" value="Lumazine synthase"/>
    <property type="match status" value="1"/>
</dbReference>
<feature type="binding site" evidence="7">
    <location>
        <begin position="81"/>
        <end position="82"/>
    </location>
    <ligand>
        <name>(2S)-2-hydroxy-3-oxobutyl phosphate</name>
        <dbReference type="ChEBI" id="CHEBI:58830"/>
    </ligand>
</feature>
<feature type="binding site" evidence="7">
    <location>
        <position position="15"/>
    </location>
    <ligand>
        <name>5-amino-6-(D-ribitylamino)uracil</name>
        <dbReference type="ChEBI" id="CHEBI:15934"/>
    </ligand>
</feature>
<comment type="similarity">
    <text evidence="2 7">Belongs to the DMRL synthase family.</text>
</comment>
<proteinExistence type="inferred from homology"/>
<evidence type="ECO:0000256" key="2">
    <source>
        <dbReference type="ARBA" id="ARBA00007424"/>
    </source>
</evidence>